<dbReference type="InterPro" id="IPR024227">
    <property type="entry name" value="DUF3795"/>
</dbReference>
<sequence>MNKKISFCGLDCAACPAYIARHADDPELRQKTAATWSQIYGADIKPEDIFCDGCTSEGTLLFGHCRVCKIRECGRARKLESCAHCPEYACGRLNEFFEMVPEARQVLDDIRKTLK</sequence>
<reference evidence="1 2" key="1">
    <citation type="journal article" date="2016" name="Nat. Commun.">
        <title>Thousands of microbial genomes shed light on interconnected biogeochemical processes in an aquifer system.</title>
        <authorList>
            <person name="Anantharaman K."/>
            <person name="Brown C.T."/>
            <person name="Hug L.A."/>
            <person name="Sharon I."/>
            <person name="Castelle C.J."/>
            <person name="Probst A.J."/>
            <person name="Thomas B.C."/>
            <person name="Singh A."/>
            <person name="Wilkins M.J."/>
            <person name="Karaoz U."/>
            <person name="Brodie E.L."/>
            <person name="Williams K.H."/>
            <person name="Hubbard S.S."/>
            <person name="Banfield J.F."/>
        </authorList>
    </citation>
    <scope>NUCLEOTIDE SEQUENCE [LARGE SCALE GENOMIC DNA]</scope>
</reference>
<evidence type="ECO:0000313" key="1">
    <source>
        <dbReference type="EMBL" id="OGF14158.1"/>
    </source>
</evidence>
<evidence type="ECO:0008006" key="3">
    <source>
        <dbReference type="Google" id="ProtNLM"/>
    </source>
</evidence>
<dbReference type="AlphaFoldDB" id="A0A1F5RID4"/>
<organism evidence="1 2">
    <name type="scientific">Candidatus Edwardsbacteria bacterium GWF2_54_11</name>
    <dbReference type="NCBI Taxonomy" id="1817851"/>
    <lineage>
        <taxon>Bacteria</taxon>
        <taxon>Candidatus Edwardsiibacteriota</taxon>
    </lineage>
</organism>
<dbReference type="EMBL" id="MFFM01000007">
    <property type="protein sequence ID" value="OGF14158.1"/>
    <property type="molecule type" value="Genomic_DNA"/>
</dbReference>
<proteinExistence type="predicted"/>
<gene>
    <name evidence="1" type="ORF">A2024_07375</name>
</gene>
<dbReference type="Pfam" id="PF12675">
    <property type="entry name" value="DUF3795"/>
    <property type="match status" value="1"/>
</dbReference>
<protein>
    <recommendedName>
        <fullName evidence="3">GON domain-containing protein</fullName>
    </recommendedName>
</protein>
<dbReference type="Proteomes" id="UP000177230">
    <property type="component" value="Unassembled WGS sequence"/>
</dbReference>
<accession>A0A1F5RID4</accession>
<name>A0A1F5RID4_9BACT</name>
<comment type="caution">
    <text evidence="1">The sequence shown here is derived from an EMBL/GenBank/DDBJ whole genome shotgun (WGS) entry which is preliminary data.</text>
</comment>
<evidence type="ECO:0000313" key="2">
    <source>
        <dbReference type="Proteomes" id="UP000177230"/>
    </source>
</evidence>